<dbReference type="InterPro" id="IPR011701">
    <property type="entry name" value="MFS"/>
</dbReference>
<evidence type="ECO:0000256" key="1">
    <source>
        <dbReference type="ARBA" id="ARBA00004651"/>
    </source>
</evidence>
<feature type="transmembrane region" description="Helical" evidence="6">
    <location>
        <begin position="274"/>
        <end position="295"/>
    </location>
</feature>
<evidence type="ECO:0000256" key="2">
    <source>
        <dbReference type="ARBA" id="ARBA00022692"/>
    </source>
</evidence>
<keyword evidence="3 6" id="KW-1133">Transmembrane helix</keyword>
<dbReference type="Gene3D" id="1.20.1720.10">
    <property type="entry name" value="Multidrug resistance protein D"/>
    <property type="match status" value="1"/>
</dbReference>
<evidence type="ECO:0000256" key="4">
    <source>
        <dbReference type="ARBA" id="ARBA00023136"/>
    </source>
</evidence>
<dbReference type="EMBL" id="JBHUFZ010000020">
    <property type="protein sequence ID" value="MFD1890456.1"/>
    <property type="molecule type" value="Genomic_DNA"/>
</dbReference>
<dbReference type="InterPro" id="IPR020846">
    <property type="entry name" value="MFS_dom"/>
</dbReference>
<feature type="transmembrane region" description="Helical" evidence="6">
    <location>
        <begin position="62"/>
        <end position="82"/>
    </location>
</feature>
<dbReference type="PROSITE" id="PS50850">
    <property type="entry name" value="MFS"/>
    <property type="match status" value="1"/>
</dbReference>
<dbReference type="SUPFAM" id="SSF103473">
    <property type="entry name" value="MFS general substrate transporter"/>
    <property type="match status" value="1"/>
</dbReference>
<reference evidence="9" key="1">
    <citation type="journal article" date="2019" name="Int. J. Syst. Evol. Microbiol.">
        <title>The Global Catalogue of Microorganisms (GCM) 10K type strain sequencing project: providing services to taxonomists for standard genome sequencing and annotation.</title>
        <authorList>
            <consortium name="The Broad Institute Genomics Platform"/>
            <consortium name="The Broad Institute Genome Sequencing Center for Infectious Disease"/>
            <person name="Wu L."/>
            <person name="Ma J."/>
        </authorList>
    </citation>
    <scope>NUCLEOTIDE SEQUENCE [LARGE SCALE GENOMIC DNA]</scope>
    <source>
        <strain evidence="9">CAIM 431</strain>
    </source>
</reference>
<feature type="transmembrane region" description="Helical" evidence="6">
    <location>
        <begin position="155"/>
        <end position="175"/>
    </location>
</feature>
<evidence type="ECO:0000256" key="6">
    <source>
        <dbReference type="SAM" id="Phobius"/>
    </source>
</evidence>
<feature type="transmembrane region" description="Helical" evidence="6">
    <location>
        <begin position="181"/>
        <end position="202"/>
    </location>
</feature>
<evidence type="ECO:0000313" key="9">
    <source>
        <dbReference type="Proteomes" id="UP001597326"/>
    </source>
</evidence>
<dbReference type="PANTHER" id="PTHR23501:SF154">
    <property type="entry name" value="MULTIDRUG-EFFLUX TRANSPORTER RV1634-RELATED"/>
    <property type="match status" value="1"/>
</dbReference>
<proteinExistence type="predicted"/>
<gene>
    <name evidence="8" type="ORF">ACFSCS_09735</name>
</gene>
<keyword evidence="4 6" id="KW-0472">Membrane</keyword>
<evidence type="ECO:0000259" key="7">
    <source>
        <dbReference type="PROSITE" id="PS50850"/>
    </source>
</evidence>
<feature type="transmembrane region" description="Helical" evidence="6">
    <location>
        <begin position="412"/>
        <end position="430"/>
    </location>
</feature>
<evidence type="ECO:0000256" key="3">
    <source>
        <dbReference type="ARBA" id="ARBA00022989"/>
    </source>
</evidence>
<dbReference type="PANTHER" id="PTHR23501">
    <property type="entry name" value="MAJOR FACILITATOR SUPERFAMILY"/>
    <property type="match status" value="1"/>
</dbReference>
<comment type="subcellular location">
    <subcellularLocation>
        <location evidence="1">Cell membrane</location>
        <topology evidence="1">Multi-pass membrane protein</topology>
    </subcellularLocation>
</comment>
<feature type="transmembrane region" description="Helical" evidence="6">
    <location>
        <begin position="436"/>
        <end position="457"/>
    </location>
</feature>
<feature type="transmembrane region" description="Helical" evidence="6">
    <location>
        <begin position="94"/>
        <end position="116"/>
    </location>
</feature>
<feature type="transmembrane region" description="Helical" evidence="6">
    <location>
        <begin position="340"/>
        <end position="360"/>
    </location>
</feature>
<accession>A0ABW4RVW1</accession>
<evidence type="ECO:0000313" key="8">
    <source>
        <dbReference type="EMBL" id="MFD1890456.1"/>
    </source>
</evidence>
<feature type="transmembrane region" description="Helical" evidence="6">
    <location>
        <begin position="27"/>
        <end position="50"/>
    </location>
</feature>
<feature type="domain" description="Major facilitator superfamily (MFS) profile" evidence="7">
    <location>
        <begin position="28"/>
        <end position="465"/>
    </location>
</feature>
<protein>
    <submittedName>
        <fullName evidence="8">MFS transporter</fullName>
    </submittedName>
</protein>
<dbReference type="InterPro" id="IPR036259">
    <property type="entry name" value="MFS_trans_sf"/>
</dbReference>
<feature type="transmembrane region" description="Helical" evidence="6">
    <location>
        <begin position="239"/>
        <end position="262"/>
    </location>
</feature>
<feature type="transmembrane region" description="Helical" evidence="6">
    <location>
        <begin position="307"/>
        <end position="328"/>
    </location>
</feature>
<sequence>MADEPLDPDRSGTTAGTQPPVVHGRRALMVGLLSGVVCVAFESVAVATAMPQAAKDLGNLGLYAWAFTLFVLGMVFSTALAGRLSDRVGPVKPLALGTVLFLLGLLVAGAAPSMLVLVAARFLQGVGGGAMNLCLMVVVAKAFDEHERASIMTMFSFCWVMPAFLGPPVAAFVTHRFGWHWVFWALVPLLLAATALSAGPLAELQRRHVPHVEGANPVPLWAAGLAAASAALLQGASQLLGWTGLVLGVVALVLLLVSVPRLMPAGFLRVRPGLSAVVWSRACQAGSFFAAEAFLPLSLVELRGLSLFQAGLALTIGSLGWTLGSWVQSRPWLKLRRDQIIQLGVACTLAGIGAIVVAAWHPAGTIALAAVGWTVAGLGMGLGIASGSLAVMTLSEPAQLGRNTSSLQTAEGLGNALAGGIAGGLFHALHTQSSGSTTFGMVFAATAACGLVGVLAASRIGHVRNATAGV</sequence>
<comment type="caution">
    <text evidence="8">The sequence shown here is derived from an EMBL/GenBank/DDBJ whole genome shotgun (WGS) entry which is preliminary data.</text>
</comment>
<organism evidence="8 9">
    <name type="scientific">Luteococcus peritonei</name>
    <dbReference type="NCBI Taxonomy" id="88874"/>
    <lineage>
        <taxon>Bacteria</taxon>
        <taxon>Bacillati</taxon>
        <taxon>Actinomycetota</taxon>
        <taxon>Actinomycetes</taxon>
        <taxon>Propionibacteriales</taxon>
        <taxon>Propionibacteriaceae</taxon>
        <taxon>Luteococcus</taxon>
    </lineage>
</organism>
<keyword evidence="2 6" id="KW-0812">Transmembrane</keyword>
<dbReference type="Pfam" id="PF07690">
    <property type="entry name" value="MFS_1"/>
    <property type="match status" value="1"/>
</dbReference>
<dbReference type="PRINTS" id="PR01036">
    <property type="entry name" value="TCRTETB"/>
</dbReference>
<name>A0ABW4RVW1_9ACTN</name>
<evidence type="ECO:0000256" key="5">
    <source>
        <dbReference type="SAM" id="MobiDB-lite"/>
    </source>
</evidence>
<keyword evidence="9" id="KW-1185">Reference proteome</keyword>
<dbReference type="Proteomes" id="UP001597326">
    <property type="component" value="Unassembled WGS sequence"/>
</dbReference>
<feature type="transmembrane region" description="Helical" evidence="6">
    <location>
        <begin position="366"/>
        <end position="391"/>
    </location>
</feature>
<dbReference type="Gene3D" id="1.20.1250.20">
    <property type="entry name" value="MFS general substrate transporter like domains"/>
    <property type="match status" value="1"/>
</dbReference>
<dbReference type="RefSeq" id="WP_343873560.1">
    <property type="nucleotide sequence ID" value="NZ_BAAAIX010000017.1"/>
</dbReference>
<feature type="region of interest" description="Disordered" evidence="5">
    <location>
        <begin position="1"/>
        <end position="20"/>
    </location>
</feature>